<sequence>MEEFLTHKGLKRIRTTGGHYVWSRSDLPRPVVFQSHIEPIPLFIVKNILALIGSSAEEFRDFFGK</sequence>
<gene>
    <name evidence="1" type="ORF">IAC04_05580</name>
</gene>
<dbReference type="AlphaFoldDB" id="A0A9D2KA66"/>
<organism evidence="1 2">
    <name type="scientific">Candidatus Coprenecus stercoravium</name>
    <dbReference type="NCBI Taxonomy" id="2840735"/>
    <lineage>
        <taxon>Bacteria</taxon>
        <taxon>Pseudomonadati</taxon>
        <taxon>Bacteroidota</taxon>
        <taxon>Bacteroidia</taxon>
        <taxon>Bacteroidales</taxon>
        <taxon>Rikenellaceae</taxon>
        <taxon>Rikenellaceae incertae sedis</taxon>
        <taxon>Candidatus Coprenecus</taxon>
    </lineage>
</organism>
<accession>A0A9D2KA66</accession>
<protein>
    <submittedName>
        <fullName evidence="1">Type II toxin-antitoxin system HicA family toxin</fullName>
    </submittedName>
</protein>
<evidence type="ECO:0000313" key="1">
    <source>
        <dbReference type="EMBL" id="HIZ85940.1"/>
    </source>
</evidence>
<reference evidence="1" key="2">
    <citation type="submission" date="2021-04" db="EMBL/GenBank/DDBJ databases">
        <authorList>
            <person name="Gilroy R."/>
        </authorList>
    </citation>
    <scope>NUCLEOTIDE SEQUENCE</scope>
    <source>
        <strain evidence="1">Gambia16-554</strain>
    </source>
</reference>
<name>A0A9D2KA66_9BACT</name>
<proteinExistence type="predicted"/>
<reference evidence="1" key="1">
    <citation type="journal article" date="2021" name="PeerJ">
        <title>Extensive microbial diversity within the chicken gut microbiome revealed by metagenomics and culture.</title>
        <authorList>
            <person name="Gilroy R."/>
            <person name="Ravi A."/>
            <person name="Getino M."/>
            <person name="Pursley I."/>
            <person name="Horton D.L."/>
            <person name="Alikhan N.F."/>
            <person name="Baker D."/>
            <person name="Gharbi K."/>
            <person name="Hall N."/>
            <person name="Watson M."/>
            <person name="Adriaenssens E.M."/>
            <person name="Foster-Nyarko E."/>
            <person name="Jarju S."/>
            <person name="Secka A."/>
            <person name="Antonio M."/>
            <person name="Oren A."/>
            <person name="Chaudhuri R.R."/>
            <person name="La Ragione R."/>
            <person name="Hildebrand F."/>
            <person name="Pallen M.J."/>
        </authorList>
    </citation>
    <scope>NUCLEOTIDE SEQUENCE</scope>
    <source>
        <strain evidence="1">Gambia16-554</strain>
    </source>
</reference>
<dbReference type="EMBL" id="DXAW01000096">
    <property type="protein sequence ID" value="HIZ85940.1"/>
    <property type="molecule type" value="Genomic_DNA"/>
</dbReference>
<dbReference type="SUPFAM" id="SSF54786">
    <property type="entry name" value="YcfA/nrd intein domain"/>
    <property type="match status" value="1"/>
</dbReference>
<dbReference type="Proteomes" id="UP000824115">
    <property type="component" value="Unassembled WGS sequence"/>
</dbReference>
<comment type="caution">
    <text evidence="1">The sequence shown here is derived from an EMBL/GenBank/DDBJ whole genome shotgun (WGS) entry which is preliminary data.</text>
</comment>
<dbReference type="Gene3D" id="3.30.920.30">
    <property type="entry name" value="Hypothetical protein"/>
    <property type="match status" value="1"/>
</dbReference>
<evidence type="ECO:0000313" key="2">
    <source>
        <dbReference type="Proteomes" id="UP000824115"/>
    </source>
</evidence>
<dbReference type="InterPro" id="IPR038570">
    <property type="entry name" value="HicA_sf"/>
</dbReference>